<dbReference type="AlphaFoldDB" id="A0A9W6WRM8"/>
<reference evidence="2" key="1">
    <citation type="submission" date="2023-04" db="EMBL/GenBank/DDBJ databases">
        <title>Phytophthora fragariaefolia NBRC 109709.</title>
        <authorList>
            <person name="Ichikawa N."/>
            <person name="Sato H."/>
            <person name="Tonouchi N."/>
        </authorList>
    </citation>
    <scope>NUCLEOTIDE SEQUENCE</scope>
    <source>
        <strain evidence="2">NBRC 109709</strain>
    </source>
</reference>
<evidence type="ECO:0000313" key="2">
    <source>
        <dbReference type="EMBL" id="GMF15007.1"/>
    </source>
</evidence>
<protein>
    <submittedName>
        <fullName evidence="2">Unnamed protein product</fullName>
    </submittedName>
</protein>
<organism evidence="2 3">
    <name type="scientific">Phytophthora fragariaefolia</name>
    <dbReference type="NCBI Taxonomy" id="1490495"/>
    <lineage>
        <taxon>Eukaryota</taxon>
        <taxon>Sar</taxon>
        <taxon>Stramenopiles</taxon>
        <taxon>Oomycota</taxon>
        <taxon>Peronosporomycetes</taxon>
        <taxon>Peronosporales</taxon>
        <taxon>Peronosporaceae</taxon>
        <taxon>Phytophthora</taxon>
    </lineage>
</organism>
<feature type="compositionally biased region" description="Acidic residues" evidence="1">
    <location>
        <begin position="63"/>
        <end position="72"/>
    </location>
</feature>
<evidence type="ECO:0000313" key="3">
    <source>
        <dbReference type="Proteomes" id="UP001165121"/>
    </source>
</evidence>
<feature type="region of interest" description="Disordered" evidence="1">
    <location>
        <begin position="1"/>
        <end position="72"/>
    </location>
</feature>
<gene>
    <name evidence="2" type="ORF">Pfra01_000025900</name>
</gene>
<sequence length="72" mass="7640">MAPDGAGVSMSADSKLGPDDQDKSVPDPGVEASDDDEVEYVETKKPQFGPADDVEVVEVGSNPDDDDDEVEW</sequence>
<name>A0A9W6WRM8_9STRA</name>
<dbReference type="EMBL" id="BSXT01000021">
    <property type="protein sequence ID" value="GMF15007.1"/>
    <property type="molecule type" value="Genomic_DNA"/>
</dbReference>
<accession>A0A9W6WRM8</accession>
<comment type="caution">
    <text evidence="2">The sequence shown here is derived from an EMBL/GenBank/DDBJ whole genome shotgun (WGS) entry which is preliminary data.</text>
</comment>
<dbReference type="Proteomes" id="UP001165121">
    <property type="component" value="Unassembled WGS sequence"/>
</dbReference>
<evidence type="ECO:0000256" key="1">
    <source>
        <dbReference type="SAM" id="MobiDB-lite"/>
    </source>
</evidence>
<proteinExistence type="predicted"/>
<keyword evidence="3" id="KW-1185">Reference proteome</keyword>
<feature type="compositionally biased region" description="Basic and acidic residues" evidence="1">
    <location>
        <begin position="16"/>
        <end position="25"/>
    </location>
</feature>